<reference evidence="2 3" key="1">
    <citation type="submission" date="2018-03" db="EMBL/GenBank/DDBJ databases">
        <title>Complete genome sequence of Thauera aromatica, a model organism for studying aromatic compound degradation under denitrifying conditions.</title>
        <authorList>
            <person name="Lo H.-Y."/>
            <person name="Goris T."/>
            <person name="Boll M."/>
            <person name="Mueller J.A."/>
        </authorList>
    </citation>
    <scope>NUCLEOTIDE SEQUENCE [LARGE SCALE GENOMIC DNA]</scope>
    <source>
        <strain evidence="2 3">K172</strain>
    </source>
</reference>
<sequence>MSMLCAAGAALGAAAGGSWVANAPGVPVPVSERAVRSAELLPPPGAAVEGRRVASVHWQYALPPAVRAHAWLCLAERCVALPGARGTSTAFAGAAADSGFHFRFAAAPGAPQGVRASRMQVIVNYQ</sequence>
<feature type="chain" id="PRO_5015314511" evidence="1">
    <location>
        <begin position="24"/>
        <end position="126"/>
    </location>
</feature>
<dbReference type="Pfam" id="PF06366">
    <property type="entry name" value="FlhE"/>
    <property type="match status" value="1"/>
</dbReference>
<gene>
    <name evidence="2" type="ORF">Tharo_0408</name>
</gene>
<accession>A0A2R4BJ64</accession>
<keyword evidence="2" id="KW-0969">Cilium</keyword>
<evidence type="ECO:0000313" key="3">
    <source>
        <dbReference type="Proteomes" id="UP000241885"/>
    </source>
</evidence>
<protein>
    <submittedName>
        <fullName evidence="2">Flagellar protein FlhE</fullName>
    </submittedName>
</protein>
<keyword evidence="2" id="KW-0966">Cell projection</keyword>
<dbReference type="KEGG" id="tak:Tharo_0408"/>
<proteinExistence type="predicted"/>
<dbReference type="InterPro" id="IPR009420">
    <property type="entry name" value="FlhE"/>
</dbReference>
<name>A0A2R4BJ64_THAAR</name>
<feature type="signal peptide" evidence="1">
    <location>
        <begin position="1"/>
        <end position="23"/>
    </location>
</feature>
<keyword evidence="2" id="KW-0282">Flagellum</keyword>
<organism evidence="2 3">
    <name type="scientific">Thauera aromatica K172</name>
    <dbReference type="NCBI Taxonomy" id="44139"/>
    <lineage>
        <taxon>Bacteria</taxon>
        <taxon>Pseudomonadati</taxon>
        <taxon>Pseudomonadota</taxon>
        <taxon>Betaproteobacteria</taxon>
        <taxon>Rhodocyclales</taxon>
        <taxon>Zoogloeaceae</taxon>
        <taxon>Thauera</taxon>
    </lineage>
</organism>
<dbReference type="EMBL" id="CP028339">
    <property type="protein sequence ID" value="AVR87358.1"/>
    <property type="molecule type" value="Genomic_DNA"/>
</dbReference>
<keyword evidence="3" id="KW-1185">Reference proteome</keyword>
<keyword evidence="1" id="KW-0732">Signal</keyword>
<evidence type="ECO:0000313" key="2">
    <source>
        <dbReference type="EMBL" id="AVR87358.1"/>
    </source>
</evidence>
<dbReference type="AlphaFoldDB" id="A0A2R4BJ64"/>
<dbReference type="Proteomes" id="UP000241885">
    <property type="component" value="Chromosome"/>
</dbReference>
<evidence type="ECO:0000256" key="1">
    <source>
        <dbReference type="SAM" id="SignalP"/>
    </source>
</evidence>